<reference evidence="1" key="1">
    <citation type="submission" date="2018-04" db="EMBL/GenBank/DDBJ databases">
        <title>WGS assembly of Panicum hallii.</title>
        <authorList>
            <person name="Lovell J."/>
            <person name="Jenkins J."/>
            <person name="Lowry D."/>
            <person name="Mamidi S."/>
            <person name="Sreedasyam A."/>
            <person name="Weng X."/>
            <person name="Barry K."/>
            <person name="Bonette J."/>
            <person name="Campitelli B."/>
            <person name="Daum C."/>
            <person name="Gordon S."/>
            <person name="Gould B."/>
            <person name="Lipzen A."/>
            <person name="Macqueen A."/>
            <person name="Palacio-Mejia J."/>
            <person name="Plott C."/>
            <person name="Shakirov E."/>
            <person name="Shu S."/>
            <person name="Yoshinaga Y."/>
            <person name="Zane M."/>
            <person name="Rokhsar D."/>
            <person name="Grimwood J."/>
            <person name="Schmutz J."/>
            <person name="Juenger T."/>
        </authorList>
    </citation>
    <scope>NUCLEOTIDE SEQUENCE [LARGE SCALE GENOMIC DNA]</scope>
    <source>
        <strain evidence="1">FIL2</strain>
    </source>
</reference>
<dbReference type="Proteomes" id="UP000243499">
    <property type="component" value="Chromosome 1"/>
</dbReference>
<organism evidence="1">
    <name type="scientific">Panicum hallii</name>
    <dbReference type="NCBI Taxonomy" id="206008"/>
    <lineage>
        <taxon>Eukaryota</taxon>
        <taxon>Viridiplantae</taxon>
        <taxon>Streptophyta</taxon>
        <taxon>Embryophyta</taxon>
        <taxon>Tracheophyta</taxon>
        <taxon>Spermatophyta</taxon>
        <taxon>Magnoliopsida</taxon>
        <taxon>Liliopsida</taxon>
        <taxon>Poales</taxon>
        <taxon>Poaceae</taxon>
        <taxon>PACMAD clade</taxon>
        <taxon>Panicoideae</taxon>
        <taxon>Panicodae</taxon>
        <taxon>Paniceae</taxon>
        <taxon>Panicinae</taxon>
        <taxon>Panicum</taxon>
        <taxon>Panicum sect. Panicum</taxon>
    </lineage>
</organism>
<accession>A0A2T8KXE2</accession>
<dbReference type="EMBL" id="CM008046">
    <property type="protein sequence ID" value="PVH66848.1"/>
    <property type="molecule type" value="Genomic_DNA"/>
</dbReference>
<protein>
    <submittedName>
        <fullName evidence="1">Uncharacterized protein</fullName>
    </submittedName>
</protein>
<evidence type="ECO:0000313" key="1">
    <source>
        <dbReference type="EMBL" id="PVH66848.1"/>
    </source>
</evidence>
<gene>
    <name evidence="1" type="ORF">PAHAL_1G367400</name>
</gene>
<name>A0A2T8KXE2_9POAL</name>
<sequence length="76" mass="8333">MAMRPPPSRPRRPVARNASWCIEKMGVVMLEEWAPGVEPSRRKREETKSMATVGRGRASGCGLGILACPALGQGRW</sequence>
<dbReference type="AlphaFoldDB" id="A0A2T8KXE2"/>
<proteinExistence type="predicted"/>
<dbReference type="Gramene" id="PVH66848">
    <property type="protein sequence ID" value="PVH66848"/>
    <property type="gene ID" value="PAHAL_1G367400"/>
</dbReference>